<gene>
    <name evidence="2" type="ORF">FHP25_00210</name>
</gene>
<dbReference type="EMBL" id="VDUZ01000001">
    <property type="protein sequence ID" value="TXL82162.1"/>
    <property type="molecule type" value="Genomic_DNA"/>
</dbReference>
<comment type="caution">
    <text evidence="2">The sequence shown here is derived from an EMBL/GenBank/DDBJ whole genome shotgun (WGS) entry which is preliminary data.</text>
</comment>
<name>A0A5C8PUY6_9HYPH</name>
<reference evidence="2 3" key="1">
    <citation type="submission" date="2019-06" db="EMBL/GenBank/DDBJ databases">
        <title>New taxonomy in bacterial strain CC-CFT640, isolated from vineyard.</title>
        <authorList>
            <person name="Lin S.-Y."/>
            <person name="Tsai C.-F."/>
            <person name="Young C.-C."/>
        </authorList>
    </citation>
    <scope>NUCLEOTIDE SEQUENCE [LARGE SCALE GENOMIC DNA]</scope>
    <source>
        <strain evidence="2 3">CC-CFT640</strain>
    </source>
</reference>
<evidence type="ECO:0000313" key="2">
    <source>
        <dbReference type="EMBL" id="TXL82162.1"/>
    </source>
</evidence>
<sequence>MLFLGRTCRTAAAATIALACLVAGCAPVADAIDAMSNGTAEDRTLAPGPAARALHDRLLVADLHADTLLWRRAISPTEMRRGHVDLVRMERGNIGLQAFTIPTRVPIGRSCISGRGPDPAGLLATLNGWPPGTRTSAYHRALHQASTLAAAAAASRKGSGARLSIIRSVDDLRAWLSARFPEPGTINRDEIGVILGLEGSHALNDTVGAELDALYRLGLRMIAPTHRFDNAFGGSSEGCDRYGLTMPLGKRLIETAIARRMIVDLAHASSGTLEAAVAIAASHRHPVVISHSGLRSFLERLPPCCNGEPMRGNTDAELVAVAQTGGVFGIGFWKEVLGTADVDYIVAAIRHALAVLEAHEGRPPPAPGLRTIKRASQHIGLGSDWDGAVRTAIDAGQVGLITEGLMAAGISQDRIADIMGRNVCRVVAQSLAGGSLTFDQALQLCNGG</sequence>
<dbReference type="InterPro" id="IPR008257">
    <property type="entry name" value="Pept_M19"/>
</dbReference>
<dbReference type="OrthoDB" id="9804920at2"/>
<evidence type="ECO:0000313" key="3">
    <source>
        <dbReference type="Proteomes" id="UP000321638"/>
    </source>
</evidence>
<protein>
    <submittedName>
        <fullName evidence="2">Peptidase M19</fullName>
    </submittedName>
</protein>
<dbReference type="SUPFAM" id="SSF51556">
    <property type="entry name" value="Metallo-dependent hydrolases"/>
    <property type="match status" value="1"/>
</dbReference>
<dbReference type="GO" id="GO:0070573">
    <property type="term" value="F:metallodipeptidase activity"/>
    <property type="evidence" value="ECO:0007669"/>
    <property type="project" value="InterPro"/>
</dbReference>
<dbReference type="Pfam" id="PF01244">
    <property type="entry name" value="Peptidase_M19"/>
    <property type="match status" value="2"/>
</dbReference>
<dbReference type="Gene3D" id="3.20.20.140">
    <property type="entry name" value="Metal-dependent hydrolases"/>
    <property type="match status" value="1"/>
</dbReference>
<dbReference type="PROSITE" id="PS51257">
    <property type="entry name" value="PROKAR_LIPOPROTEIN"/>
    <property type="match status" value="1"/>
</dbReference>
<dbReference type="Proteomes" id="UP000321638">
    <property type="component" value="Unassembled WGS sequence"/>
</dbReference>
<dbReference type="GO" id="GO:0006508">
    <property type="term" value="P:proteolysis"/>
    <property type="evidence" value="ECO:0007669"/>
    <property type="project" value="InterPro"/>
</dbReference>
<feature type="chain" id="PRO_5023029704" evidence="1">
    <location>
        <begin position="32"/>
        <end position="448"/>
    </location>
</feature>
<dbReference type="PANTHER" id="PTHR10443:SF12">
    <property type="entry name" value="DIPEPTIDASE"/>
    <property type="match status" value="1"/>
</dbReference>
<dbReference type="PANTHER" id="PTHR10443">
    <property type="entry name" value="MICROSOMAL DIPEPTIDASE"/>
    <property type="match status" value="1"/>
</dbReference>
<dbReference type="PROSITE" id="PS51365">
    <property type="entry name" value="RENAL_DIPEPTIDASE_2"/>
    <property type="match status" value="1"/>
</dbReference>
<proteinExistence type="predicted"/>
<evidence type="ECO:0000256" key="1">
    <source>
        <dbReference type="SAM" id="SignalP"/>
    </source>
</evidence>
<organism evidence="2 3">
    <name type="scientific">Vineibacter terrae</name>
    <dbReference type="NCBI Taxonomy" id="2586908"/>
    <lineage>
        <taxon>Bacteria</taxon>
        <taxon>Pseudomonadati</taxon>
        <taxon>Pseudomonadota</taxon>
        <taxon>Alphaproteobacteria</taxon>
        <taxon>Hyphomicrobiales</taxon>
        <taxon>Vineibacter</taxon>
    </lineage>
</organism>
<keyword evidence="3" id="KW-1185">Reference proteome</keyword>
<dbReference type="InterPro" id="IPR032466">
    <property type="entry name" value="Metal_Hydrolase"/>
</dbReference>
<feature type="signal peptide" evidence="1">
    <location>
        <begin position="1"/>
        <end position="31"/>
    </location>
</feature>
<accession>A0A5C8PUY6</accession>
<dbReference type="AlphaFoldDB" id="A0A5C8PUY6"/>
<keyword evidence="1" id="KW-0732">Signal</keyword>